<evidence type="ECO:0000256" key="3">
    <source>
        <dbReference type="ARBA" id="ARBA00023125"/>
    </source>
</evidence>
<dbReference type="STRING" id="101127.A0A1X2GWJ4"/>
<comment type="subcellular location">
    <subcellularLocation>
        <location evidence="5">Nucleus</location>
    </subcellularLocation>
</comment>
<feature type="coiled-coil region" evidence="6">
    <location>
        <begin position="109"/>
        <end position="136"/>
    </location>
</feature>
<comment type="similarity">
    <text evidence="1 5">Belongs to the E2F/DP family.</text>
</comment>
<sequence>MTPSCRYDSSLSVLTKKFIQLIQSRKGQDLDLKQAAEQLNVQKRRIYDITNVLEGIQLIEKVSKNRVRWIGHDIPLCPTLQTSDSYVNQSQMSPTSSTSSAQSSPTSDRAQLQHYLNQLMESNRGLESEHERLNHLQHSIQQQTFETMQHPDCYWIRADLDPFYSSFSTNPPAPSCLSPCSPCWSADAKK</sequence>
<evidence type="ECO:0000256" key="6">
    <source>
        <dbReference type="SAM" id="Coils"/>
    </source>
</evidence>
<evidence type="ECO:0000256" key="5">
    <source>
        <dbReference type="RuleBase" id="RU003796"/>
    </source>
</evidence>
<dbReference type="GO" id="GO:0000978">
    <property type="term" value="F:RNA polymerase II cis-regulatory region sequence-specific DNA binding"/>
    <property type="evidence" value="ECO:0007669"/>
    <property type="project" value="InterPro"/>
</dbReference>
<dbReference type="SMART" id="SM01372">
    <property type="entry name" value="E2F_TDP"/>
    <property type="match status" value="1"/>
</dbReference>
<organism evidence="9 10">
    <name type="scientific">Hesseltinella vesiculosa</name>
    <dbReference type="NCBI Taxonomy" id="101127"/>
    <lineage>
        <taxon>Eukaryota</taxon>
        <taxon>Fungi</taxon>
        <taxon>Fungi incertae sedis</taxon>
        <taxon>Mucoromycota</taxon>
        <taxon>Mucoromycotina</taxon>
        <taxon>Mucoromycetes</taxon>
        <taxon>Mucorales</taxon>
        <taxon>Cunninghamellaceae</taxon>
        <taxon>Hesseltinella</taxon>
    </lineage>
</organism>
<keyword evidence="2 5" id="KW-0805">Transcription regulation</keyword>
<keyword evidence="3 5" id="KW-0238">DNA-binding</keyword>
<keyword evidence="5" id="KW-0539">Nucleus</keyword>
<proteinExistence type="inferred from homology"/>
<evidence type="ECO:0000256" key="2">
    <source>
        <dbReference type="ARBA" id="ARBA00023015"/>
    </source>
</evidence>
<dbReference type="PANTHER" id="PTHR12081:SF18">
    <property type="entry name" value="TRANSCRIPTION FACTOR E2F2-RELATED"/>
    <property type="match status" value="1"/>
</dbReference>
<dbReference type="AlphaFoldDB" id="A0A1X2GWJ4"/>
<evidence type="ECO:0000259" key="8">
    <source>
        <dbReference type="SMART" id="SM01372"/>
    </source>
</evidence>
<dbReference type="InterPro" id="IPR036390">
    <property type="entry name" value="WH_DNA-bd_sf"/>
</dbReference>
<dbReference type="PANTHER" id="PTHR12081">
    <property type="entry name" value="TRANSCRIPTION FACTOR E2F"/>
    <property type="match status" value="1"/>
</dbReference>
<dbReference type="OrthoDB" id="1743261at2759"/>
<dbReference type="InterPro" id="IPR015633">
    <property type="entry name" value="E2F"/>
</dbReference>
<dbReference type="InterPro" id="IPR036388">
    <property type="entry name" value="WH-like_DNA-bd_sf"/>
</dbReference>
<evidence type="ECO:0000313" key="10">
    <source>
        <dbReference type="Proteomes" id="UP000242146"/>
    </source>
</evidence>
<dbReference type="InterPro" id="IPR003316">
    <property type="entry name" value="E2F_WHTH_DNA-bd_dom"/>
</dbReference>
<feature type="compositionally biased region" description="Low complexity" evidence="7">
    <location>
        <begin position="89"/>
        <end position="107"/>
    </location>
</feature>
<feature type="region of interest" description="Disordered" evidence="7">
    <location>
        <begin position="85"/>
        <end position="109"/>
    </location>
</feature>
<name>A0A1X2GWJ4_9FUNG</name>
<accession>A0A1X2GWJ4</accession>
<dbReference type="SUPFAM" id="SSF46785">
    <property type="entry name" value="Winged helix' DNA-binding domain"/>
    <property type="match status" value="1"/>
</dbReference>
<protein>
    <recommendedName>
        <fullName evidence="8">E2F/DP family winged-helix DNA-binding domain-containing protein</fullName>
    </recommendedName>
</protein>
<evidence type="ECO:0000256" key="4">
    <source>
        <dbReference type="ARBA" id="ARBA00023163"/>
    </source>
</evidence>
<dbReference type="Gene3D" id="1.10.10.10">
    <property type="entry name" value="Winged helix-like DNA-binding domain superfamily/Winged helix DNA-binding domain"/>
    <property type="match status" value="1"/>
</dbReference>
<evidence type="ECO:0000256" key="7">
    <source>
        <dbReference type="SAM" id="MobiDB-lite"/>
    </source>
</evidence>
<dbReference type="FunFam" id="1.10.10.10:FF:000008">
    <property type="entry name" value="E2F transcription factor 1"/>
    <property type="match status" value="1"/>
</dbReference>
<dbReference type="Pfam" id="PF02319">
    <property type="entry name" value="WHD_E2F_TDP"/>
    <property type="match status" value="1"/>
</dbReference>
<keyword evidence="4 5" id="KW-0804">Transcription</keyword>
<dbReference type="EMBL" id="MCGT01000002">
    <property type="protein sequence ID" value="ORX62414.1"/>
    <property type="molecule type" value="Genomic_DNA"/>
</dbReference>
<evidence type="ECO:0000313" key="9">
    <source>
        <dbReference type="EMBL" id="ORX62414.1"/>
    </source>
</evidence>
<comment type="caution">
    <text evidence="9">The sequence shown here is derived from an EMBL/GenBank/DDBJ whole genome shotgun (WGS) entry which is preliminary data.</text>
</comment>
<reference evidence="9 10" key="1">
    <citation type="submission" date="2016-07" db="EMBL/GenBank/DDBJ databases">
        <title>Pervasive Adenine N6-methylation of Active Genes in Fungi.</title>
        <authorList>
            <consortium name="DOE Joint Genome Institute"/>
            <person name="Mondo S.J."/>
            <person name="Dannebaum R.O."/>
            <person name="Kuo R.C."/>
            <person name="Labutti K."/>
            <person name="Haridas S."/>
            <person name="Kuo A."/>
            <person name="Salamov A."/>
            <person name="Ahrendt S.R."/>
            <person name="Lipzen A."/>
            <person name="Sullivan W."/>
            <person name="Andreopoulos W.B."/>
            <person name="Clum A."/>
            <person name="Lindquist E."/>
            <person name="Daum C."/>
            <person name="Ramamoorthy G.K."/>
            <person name="Gryganskyi A."/>
            <person name="Culley D."/>
            <person name="Magnuson J.K."/>
            <person name="James T.Y."/>
            <person name="O'Malley M.A."/>
            <person name="Stajich J.E."/>
            <person name="Spatafora J.W."/>
            <person name="Visel A."/>
            <person name="Grigoriev I.V."/>
        </authorList>
    </citation>
    <scope>NUCLEOTIDE SEQUENCE [LARGE SCALE GENOMIC DNA]</scope>
    <source>
        <strain evidence="9 10">NRRL 3301</strain>
    </source>
</reference>
<dbReference type="GO" id="GO:0000981">
    <property type="term" value="F:DNA-binding transcription factor activity, RNA polymerase II-specific"/>
    <property type="evidence" value="ECO:0007669"/>
    <property type="project" value="TreeGrafter"/>
</dbReference>
<dbReference type="GO" id="GO:0090575">
    <property type="term" value="C:RNA polymerase II transcription regulator complex"/>
    <property type="evidence" value="ECO:0007669"/>
    <property type="project" value="TreeGrafter"/>
</dbReference>
<evidence type="ECO:0000256" key="1">
    <source>
        <dbReference type="ARBA" id="ARBA00010940"/>
    </source>
</evidence>
<keyword evidence="6" id="KW-0175">Coiled coil</keyword>
<dbReference type="Proteomes" id="UP000242146">
    <property type="component" value="Unassembled WGS sequence"/>
</dbReference>
<keyword evidence="10" id="KW-1185">Reference proteome</keyword>
<gene>
    <name evidence="9" type="ORF">DM01DRAFT_1370288</name>
</gene>
<feature type="domain" description="E2F/DP family winged-helix DNA-binding" evidence="8">
    <location>
        <begin position="6"/>
        <end position="71"/>
    </location>
</feature>